<dbReference type="PANTHER" id="PTHR12842">
    <property type="entry name" value="FI01459P"/>
    <property type="match status" value="1"/>
</dbReference>
<reference evidence="3" key="1">
    <citation type="submission" date="2021-02" db="EMBL/GenBank/DDBJ databases">
        <authorList>
            <person name="Nowell W R."/>
        </authorList>
    </citation>
    <scope>NUCLEOTIDE SEQUENCE</scope>
</reference>
<accession>A0A814VNV8</accession>
<keyword evidence="2" id="KW-0597">Phosphoprotein</keyword>
<dbReference type="EMBL" id="CAJNOE010000390">
    <property type="protein sequence ID" value="CAF1189773.1"/>
    <property type="molecule type" value="Genomic_DNA"/>
</dbReference>
<protein>
    <submittedName>
        <fullName evidence="3">Uncharacterized protein</fullName>
    </submittedName>
</protein>
<organism evidence="3 4">
    <name type="scientific">Adineta steineri</name>
    <dbReference type="NCBI Taxonomy" id="433720"/>
    <lineage>
        <taxon>Eukaryota</taxon>
        <taxon>Metazoa</taxon>
        <taxon>Spiralia</taxon>
        <taxon>Gnathifera</taxon>
        <taxon>Rotifera</taxon>
        <taxon>Eurotatoria</taxon>
        <taxon>Bdelloidea</taxon>
        <taxon>Adinetida</taxon>
        <taxon>Adinetidae</taxon>
        <taxon>Adineta</taxon>
    </lineage>
</organism>
<proteinExistence type="inferred from homology"/>
<evidence type="ECO:0000313" key="4">
    <source>
        <dbReference type="Proteomes" id="UP000663860"/>
    </source>
</evidence>
<evidence type="ECO:0000256" key="1">
    <source>
        <dbReference type="ARBA" id="ARBA00006903"/>
    </source>
</evidence>
<gene>
    <name evidence="3" type="ORF">IZO911_LOCUS27967</name>
</gene>
<evidence type="ECO:0000256" key="2">
    <source>
        <dbReference type="ARBA" id="ARBA00022553"/>
    </source>
</evidence>
<comment type="caution">
    <text evidence="3">The sequence shown here is derived from an EMBL/GenBank/DDBJ whole genome shotgun (WGS) entry which is preliminary data.</text>
</comment>
<dbReference type="PANTHER" id="PTHR12842:SF6">
    <property type="entry name" value="FI01459P"/>
    <property type="match status" value="1"/>
</dbReference>
<comment type="similarity">
    <text evidence="1">Belongs to the FAM114 family.</text>
</comment>
<dbReference type="Pfam" id="PF05334">
    <property type="entry name" value="DUF719"/>
    <property type="match status" value="1"/>
</dbReference>
<sequence length="537" mass="60658">MLLIRNIRICQGNDIYEQNDGEDEFESADEDESTLTSIIKSITPSRSNKIITSINQNQIQIASHSPVTDKWNDWNIDNDISLDKKIQTTTSTILEKDDSLFENNQIELDTGISRYDDELLSSTIVTKHNVKDAHFVLDRLAAQSSVHSPTWHTSWSHFGSFLSNAKQSVSTLTNTVSESFTAAIESAEAGLGALDAQQVAEMDRIAFKIKGETSDSEDEPETPSIQNDKMDFVTNQDGWFNALSLGKLTNTGMKVVSGSLNVLENVGKKTFDIVNEADSDLKGTRHLVNQSTLSETVHEKELKSTIIKNEPVTFFQLFEKYQGLIHFEALELLSNQSTIILQAMNYENEKILEEISSYFQIGNNEQDIPTLDILSKSFTSYQTQLRSSISVDKLLEIYESASQFLKEYESIDTEFDQKTLSDNAIDFLAILCSSIIEYYHKTAELFLLGCQSLTSFSIDIELLSIYRKQQQDFSNMLTGISNLFVKHITDYNHSYNLKFLNQIFLQSSSSQTYASNAYILLKPIISQSILYHTSTTR</sequence>
<dbReference type="InterPro" id="IPR007998">
    <property type="entry name" value="DUF719"/>
</dbReference>
<dbReference type="AlphaFoldDB" id="A0A814VNV8"/>
<name>A0A814VNV8_9BILA</name>
<evidence type="ECO:0000313" key="3">
    <source>
        <dbReference type="EMBL" id="CAF1189773.1"/>
    </source>
</evidence>
<dbReference type="Proteomes" id="UP000663860">
    <property type="component" value="Unassembled WGS sequence"/>
</dbReference>